<evidence type="ECO:0000313" key="2">
    <source>
        <dbReference type="Proteomes" id="UP000626109"/>
    </source>
</evidence>
<dbReference type="Proteomes" id="UP000626109">
    <property type="component" value="Unassembled WGS sequence"/>
</dbReference>
<comment type="caution">
    <text evidence="1">The sequence shown here is derived from an EMBL/GenBank/DDBJ whole genome shotgun (WGS) entry which is preliminary data.</text>
</comment>
<name>A0A813K3U5_POLGL</name>
<proteinExistence type="predicted"/>
<gene>
    <name evidence="1" type="ORF">PGLA2088_LOCUS26966</name>
</gene>
<dbReference type="InterPro" id="IPR011990">
    <property type="entry name" value="TPR-like_helical_dom_sf"/>
</dbReference>
<dbReference type="SUPFAM" id="SSF48452">
    <property type="entry name" value="TPR-like"/>
    <property type="match status" value="1"/>
</dbReference>
<protein>
    <recommendedName>
        <fullName evidence="3">Tetratricopeptide repeat protein 30</fullName>
    </recommendedName>
</protein>
<evidence type="ECO:0008006" key="3">
    <source>
        <dbReference type="Google" id="ProtNLM"/>
    </source>
</evidence>
<organism evidence="1 2">
    <name type="scientific">Polarella glacialis</name>
    <name type="common">Dinoflagellate</name>
    <dbReference type="NCBI Taxonomy" id="89957"/>
    <lineage>
        <taxon>Eukaryota</taxon>
        <taxon>Sar</taxon>
        <taxon>Alveolata</taxon>
        <taxon>Dinophyceae</taxon>
        <taxon>Suessiales</taxon>
        <taxon>Suessiaceae</taxon>
        <taxon>Polarella</taxon>
    </lineage>
</organism>
<dbReference type="EMBL" id="CAJNNW010027264">
    <property type="protein sequence ID" value="CAE8690468.1"/>
    <property type="molecule type" value="Genomic_DNA"/>
</dbReference>
<reference evidence="1" key="1">
    <citation type="submission" date="2021-02" db="EMBL/GenBank/DDBJ databases">
        <authorList>
            <person name="Dougan E. K."/>
            <person name="Rhodes N."/>
            <person name="Thang M."/>
            <person name="Chan C."/>
        </authorList>
    </citation>
    <scope>NUCLEOTIDE SEQUENCE</scope>
</reference>
<evidence type="ECO:0000313" key="1">
    <source>
        <dbReference type="EMBL" id="CAE8690468.1"/>
    </source>
</evidence>
<accession>A0A813K3U5</accession>
<sequence>MISRLKEIDCFPEGAADGSVILLALGIALYQLGPDHYQRALELYDKAHATAGASEIFKRSQPTYGCILTHRGVLHMKLLDYVSSERDLAEASRIWSTTIPDSSIAGMCSLELALCYYALAQPDEAQSCFETAEPICKVLHSEPKLRLLLDKVTEVRRKFLEQT</sequence>
<dbReference type="Gene3D" id="1.25.40.10">
    <property type="entry name" value="Tetratricopeptide repeat domain"/>
    <property type="match status" value="1"/>
</dbReference>
<dbReference type="AlphaFoldDB" id="A0A813K3U5"/>